<name>F5YIV4_TREPZ</name>
<evidence type="ECO:0000313" key="2">
    <source>
        <dbReference type="EMBL" id="AEF86617.1"/>
    </source>
</evidence>
<organism evidence="2 3">
    <name type="scientific">Treponema primitia (strain ATCC BAA-887 / DSM 12427 / ZAS-2)</name>
    <dbReference type="NCBI Taxonomy" id="545694"/>
    <lineage>
        <taxon>Bacteria</taxon>
        <taxon>Pseudomonadati</taxon>
        <taxon>Spirochaetota</taxon>
        <taxon>Spirochaetia</taxon>
        <taxon>Spirochaetales</taxon>
        <taxon>Treponemataceae</taxon>
        <taxon>Treponema</taxon>
    </lineage>
</organism>
<feature type="transmembrane region" description="Helical" evidence="1">
    <location>
        <begin position="48"/>
        <end position="67"/>
    </location>
</feature>
<keyword evidence="3" id="KW-1185">Reference proteome</keyword>
<keyword evidence="1" id="KW-0472">Membrane</keyword>
<reference evidence="2 3" key="2">
    <citation type="journal article" date="2011" name="ISME J.">
        <title>RNA-seq reveals cooperative metabolic interactions between two termite-gut spirochete species in co-culture.</title>
        <authorList>
            <person name="Rosenthal A.Z."/>
            <person name="Matson E.G."/>
            <person name="Eldar A."/>
            <person name="Leadbetter J.R."/>
        </authorList>
    </citation>
    <scope>NUCLEOTIDE SEQUENCE [LARGE SCALE GENOMIC DNA]</scope>
    <source>
        <strain evidence="3">ATCC BAA-887 / DSM 12427 / ZAS-2</strain>
    </source>
</reference>
<evidence type="ECO:0000256" key="1">
    <source>
        <dbReference type="SAM" id="Phobius"/>
    </source>
</evidence>
<dbReference type="STRING" id="545694.TREPR_3519"/>
<keyword evidence="1" id="KW-1133">Transmembrane helix</keyword>
<dbReference type="HOGENOM" id="CLU_1980631_0_0_12"/>
<dbReference type="AlphaFoldDB" id="F5YIV4"/>
<dbReference type="Proteomes" id="UP000009223">
    <property type="component" value="Chromosome"/>
</dbReference>
<protein>
    <submittedName>
        <fullName evidence="2">Uncharacterized protein</fullName>
    </submittedName>
</protein>
<accession>F5YIV4</accession>
<keyword evidence="1" id="KW-0812">Transmembrane</keyword>
<dbReference type="KEGG" id="tpi:TREPR_3519"/>
<sequence length="126" mass="14240">MTPGSKKIFLVKLLFSERIIQIFETKWFFHSTFYQNGFLGCKPQKTKGVLMVYAFLPIIYIFLNLLFNKKAVLLLLLPPPPPPHVISNLQTLQLISSRKNAAFIVPPRGQKSGVFMSPVFRAACAA</sequence>
<gene>
    <name evidence="2" type="ordered locus">TREPR_3519</name>
</gene>
<proteinExistence type="predicted"/>
<dbReference type="EMBL" id="CP001843">
    <property type="protein sequence ID" value="AEF86617.1"/>
    <property type="molecule type" value="Genomic_DNA"/>
</dbReference>
<reference evidence="3" key="1">
    <citation type="submission" date="2009-12" db="EMBL/GenBank/DDBJ databases">
        <title>Complete sequence of Treponema primitia strain ZAS-2.</title>
        <authorList>
            <person name="Tetu S.G."/>
            <person name="Matson E."/>
            <person name="Ren Q."/>
            <person name="Seshadri R."/>
            <person name="Elbourne L."/>
            <person name="Hassan K.A."/>
            <person name="Durkin A."/>
            <person name="Radune D."/>
            <person name="Mohamoud Y."/>
            <person name="Shay R."/>
            <person name="Jin S."/>
            <person name="Zhang X."/>
            <person name="Lucey K."/>
            <person name="Ballor N.R."/>
            <person name="Ottesen E."/>
            <person name="Rosenthal R."/>
            <person name="Allen A."/>
            <person name="Leadbetter J.R."/>
            <person name="Paulsen I.T."/>
        </authorList>
    </citation>
    <scope>NUCLEOTIDE SEQUENCE [LARGE SCALE GENOMIC DNA]</scope>
    <source>
        <strain evidence="3">ATCC BAA-887 / DSM 12427 / ZAS-2</strain>
    </source>
</reference>
<evidence type="ECO:0000313" key="3">
    <source>
        <dbReference type="Proteomes" id="UP000009223"/>
    </source>
</evidence>